<dbReference type="AlphaFoldDB" id="A0A7Z8Y933"/>
<dbReference type="GO" id="GO:0003677">
    <property type="term" value="F:DNA binding"/>
    <property type="evidence" value="ECO:0007669"/>
    <property type="project" value="InterPro"/>
</dbReference>
<protein>
    <submittedName>
        <fullName evidence="2">Excisionase family DNA binding domain-containing protein</fullName>
    </submittedName>
</protein>
<dbReference type="EMBL" id="UYIO01000001">
    <property type="protein sequence ID" value="VDG76197.1"/>
    <property type="molecule type" value="Genomic_DNA"/>
</dbReference>
<evidence type="ECO:0000313" key="3">
    <source>
        <dbReference type="Proteomes" id="UP000269974"/>
    </source>
</evidence>
<dbReference type="InterPro" id="IPR010093">
    <property type="entry name" value="SinI_DNA-bd"/>
</dbReference>
<dbReference type="InterPro" id="IPR009061">
    <property type="entry name" value="DNA-bd_dom_put_sf"/>
</dbReference>
<reference evidence="2 3" key="1">
    <citation type="submission" date="2018-11" db="EMBL/GenBank/DDBJ databases">
        <authorList>
            <consortium name="Pathogen Informatics"/>
        </authorList>
    </citation>
    <scope>NUCLEOTIDE SEQUENCE [LARGE SCALE GENOMIC DNA]</scope>
    <source>
        <strain evidence="2 3">NCTC10327</strain>
    </source>
</reference>
<comment type="caution">
    <text evidence="2">The sequence shown here is derived from an EMBL/GenBank/DDBJ whole genome shotgun (WGS) entry which is preliminary data.</text>
</comment>
<sequence length="59" mass="6816">MSTQTENLLSVKQVAERVGVREGTVRRWLLAGDLQGVRAGRLWRIRPYDLDKFLESTSR</sequence>
<gene>
    <name evidence="2" type="ORF">NCTC10327_00859</name>
</gene>
<dbReference type="RefSeq" id="WP_185933924.1">
    <property type="nucleotide sequence ID" value="NZ_UYIO01000001.1"/>
</dbReference>
<dbReference type="InterPro" id="IPR041657">
    <property type="entry name" value="HTH_17"/>
</dbReference>
<dbReference type="SUPFAM" id="SSF46955">
    <property type="entry name" value="Putative DNA-binding domain"/>
    <property type="match status" value="1"/>
</dbReference>
<organism evidence="2 3">
    <name type="scientific">Actinobaculum suis</name>
    <dbReference type="NCBI Taxonomy" id="1657"/>
    <lineage>
        <taxon>Bacteria</taxon>
        <taxon>Bacillati</taxon>
        <taxon>Actinomycetota</taxon>
        <taxon>Actinomycetes</taxon>
        <taxon>Actinomycetales</taxon>
        <taxon>Actinomycetaceae</taxon>
        <taxon>Actinobaculum</taxon>
    </lineage>
</organism>
<dbReference type="Pfam" id="PF12728">
    <property type="entry name" value="HTH_17"/>
    <property type="match status" value="1"/>
</dbReference>
<accession>A0A7Z8Y933</accession>
<evidence type="ECO:0000313" key="2">
    <source>
        <dbReference type="EMBL" id="VDG76197.1"/>
    </source>
</evidence>
<evidence type="ECO:0000259" key="1">
    <source>
        <dbReference type="Pfam" id="PF12728"/>
    </source>
</evidence>
<dbReference type="Proteomes" id="UP000269974">
    <property type="component" value="Unassembled WGS sequence"/>
</dbReference>
<feature type="domain" description="Helix-turn-helix" evidence="1">
    <location>
        <begin position="8"/>
        <end position="57"/>
    </location>
</feature>
<proteinExistence type="predicted"/>
<name>A0A7Z8Y933_9ACTO</name>
<dbReference type="NCBIfam" id="TIGR01764">
    <property type="entry name" value="excise"/>
    <property type="match status" value="1"/>
</dbReference>